<feature type="transmembrane region" description="Helical" evidence="1">
    <location>
        <begin position="135"/>
        <end position="155"/>
    </location>
</feature>
<dbReference type="EMBL" id="LT906439">
    <property type="protein sequence ID" value="SNU86957.1"/>
    <property type="molecule type" value="Genomic_DNA"/>
</dbReference>
<keyword evidence="1" id="KW-0812">Transmembrane</keyword>
<dbReference type="OrthoDB" id="2303878at2"/>
<feature type="transmembrane region" description="Helical" evidence="1">
    <location>
        <begin position="20"/>
        <end position="40"/>
    </location>
</feature>
<keyword evidence="3" id="KW-1185">Reference proteome</keyword>
<name>A0A239SNJ0_9STRE</name>
<dbReference type="Proteomes" id="UP000215185">
    <property type="component" value="Chromosome 1"/>
</dbReference>
<dbReference type="InterPro" id="IPR021205">
    <property type="entry name" value="Lanti_perm_SpaE/MutE/EpiE-like"/>
</dbReference>
<dbReference type="KEGG" id="smen:SAMEA4412692_0451"/>
<feature type="transmembrane region" description="Helical" evidence="1">
    <location>
        <begin position="162"/>
        <end position="183"/>
    </location>
</feature>
<feature type="transmembrane region" description="Helical" evidence="1">
    <location>
        <begin position="52"/>
        <end position="71"/>
    </location>
</feature>
<protein>
    <submittedName>
        <fullName evidence="2">Lantibiotic transport permease</fullName>
    </submittedName>
</protein>
<feature type="transmembrane region" description="Helical" evidence="1">
    <location>
        <begin position="99"/>
        <end position="123"/>
    </location>
</feature>
<evidence type="ECO:0000313" key="3">
    <source>
        <dbReference type="Proteomes" id="UP000215185"/>
    </source>
</evidence>
<accession>A0A239SNJ0</accession>
<keyword evidence="1" id="KW-1133">Transmembrane helix</keyword>
<organism evidence="2 3">
    <name type="scientific">Streptococcus merionis</name>
    <dbReference type="NCBI Taxonomy" id="400065"/>
    <lineage>
        <taxon>Bacteria</taxon>
        <taxon>Bacillati</taxon>
        <taxon>Bacillota</taxon>
        <taxon>Bacilli</taxon>
        <taxon>Lactobacillales</taxon>
        <taxon>Streptococcaceae</taxon>
        <taxon>Streptococcus</taxon>
    </lineage>
</organism>
<proteinExistence type="predicted"/>
<dbReference type="AlphaFoldDB" id="A0A239SNJ0"/>
<dbReference type="STRING" id="1123308.GCA_000380085_01211"/>
<evidence type="ECO:0000256" key="1">
    <source>
        <dbReference type="SAM" id="Phobius"/>
    </source>
</evidence>
<dbReference type="CDD" id="cd21807">
    <property type="entry name" value="ABC-2_lan_permease_MutE_EpiE-like"/>
    <property type="match status" value="1"/>
</dbReference>
<feature type="transmembrane region" description="Helical" evidence="1">
    <location>
        <begin position="221"/>
        <end position="244"/>
    </location>
</feature>
<reference evidence="2 3" key="1">
    <citation type="submission" date="2017-06" db="EMBL/GenBank/DDBJ databases">
        <authorList>
            <consortium name="Pathogen Informatics"/>
        </authorList>
    </citation>
    <scope>NUCLEOTIDE SEQUENCE [LARGE SCALE GENOMIC DNA]</scope>
    <source>
        <strain evidence="2 3">NCTC13788</strain>
    </source>
</reference>
<gene>
    <name evidence="2" type="primary">srtE</name>
    <name evidence="2" type="ORF">SAMEA4412692_00451</name>
</gene>
<evidence type="ECO:0000313" key="2">
    <source>
        <dbReference type="EMBL" id="SNU86957.1"/>
    </source>
</evidence>
<dbReference type="RefSeq" id="WP_026216959.1">
    <property type="nucleotide sequence ID" value="NZ_LT906439.1"/>
</dbReference>
<dbReference type="NCBIfam" id="TIGR03732">
    <property type="entry name" value="lanti_perm_MutE"/>
    <property type="match status" value="1"/>
</dbReference>
<keyword evidence="1" id="KW-0472">Membrane</keyword>
<sequence length="249" mass="28389">MTKIILSNLLKIKNTSIYKLVFLFPIICIMLSLLFSALGGESILRLTAETTLNQWGIIWINVIISVNSGLLNKLEKDSNKYSIFLSRDVDLKKVEYTRVILIAFINLTISIILGLMLVVVSLVIPTPSITSLGRILLTILLLWLTTLWQIPLTLWLSRKTNLYFVMIINTISPLIIGTSFSLLDKWYLFPYDWSMKLLEPMTGMRINGIPFGSDFIPDYSLVFISLSLGIFFFILLTELAAISFKRQVR</sequence>